<dbReference type="EMBL" id="MLAK01001368">
    <property type="protein sequence ID" value="OHS93907.1"/>
    <property type="molecule type" value="Genomic_DNA"/>
</dbReference>
<dbReference type="GeneID" id="94847623"/>
<gene>
    <name evidence="1" type="ORF">TRFO_39951</name>
</gene>
<dbReference type="Gene3D" id="1.25.10.10">
    <property type="entry name" value="Leucine-rich Repeat Variant"/>
    <property type="match status" value="1"/>
</dbReference>
<dbReference type="GO" id="GO:0007165">
    <property type="term" value="P:signal transduction"/>
    <property type="evidence" value="ECO:0007669"/>
    <property type="project" value="InterPro"/>
</dbReference>
<dbReference type="VEuPathDB" id="TrichDB:TRFO_39951"/>
<evidence type="ECO:0000313" key="1">
    <source>
        <dbReference type="EMBL" id="OHS93907.1"/>
    </source>
</evidence>
<organism evidence="1 2">
    <name type="scientific">Tritrichomonas foetus</name>
    <dbReference type="NCBI Taxonomy" id="1144522"/>
    <lineage>
        <taxon>Eukaryota</taxon>
        <taxon>Metamonada</taxon>
        <taxon>Parabasalia</taxon>
        <taxon>Tritrichomonadida</taxon>
        <taxon>Tritrichomonadidae</taxon>
        <taxon>Tritrichomonas</taxon>
    </lineage>
</organism>
<dbReference type="InterPro" id="IPR011989">
    <property type="entry name" value="ARM-like"/>
</dbReference>
<sequence length="482" mass="56178">MISTVGKITVIPRRINASRSTTSFNHPTTILRKVPKRSKSKIAEARSQALPVLTRKNSITRSCSEFSVHVPIDAEIKAMKEGGKRNYVITGSIPSNKSENNVPLVNNENKLVIQNRFSMLYDSLRDENMTIHFPTEMVDRLIKGIQDFLFSSTISINPLYYYRDLTLKLYLENFYEFEAIYNITFILMNYDKQKERQSVFESQDYISKFIKLLNSPDDSEKTILEMLLCRIIVLFPKTKEFVYHQLLKILDNFSLDQSNEGKHFCVDVIGKIILYIISDTSFIQKINLDDLHRTLIRLFKSDFLPSYYIPVNRLLHTIYSLKKQMNQYILKSSEFLIHHWPIQSSNKRYFYLHHILYTANEYCLLFPPKLLQSLKCKIDESLNVDCITVQISSIRLLSETSLFSYLVRLYPPFYSLIRSSIEQNLKSWSPYVVQEATAGIQKINFMEKVEVNDGDSMIEDGTTKYSMNWETIKMIASNSSTL</sequence>
<evidence type="ECO:0000313" key="2">
    <source>
        <dbReference type="Proteomes" id="UP000179807"/>
    </source>
</evidence>
<protein>
    <submittedName>
        <fullName evidence="1">Uncharacterized protein</fullName>
    </submittedName>
</protein>
<keyword evidence="2" id="KW-1185">Reference proteome</keyword>
<reference evidence="1" key="1">
    <citation type="submission" date="2016-10" db="EMBL/GenBank/DDBJ databases">
        <authorList>
            <person name="Benchimol M."/>
            <person name="Almeida L.G."/>
            <person name="Vasconcelos A.T."/>
            <person name="Perreira-Neves A."/>
            <person name="Rosa I.A."/>
            <person name="Tasca T."/>
            <person name="Bogo M.R."/>
            <person name="de Souza W."/>
        </authorList>
    </citation>
    <scope>NUCLEOTIDE SEQUENCE [LARGE SCALE GENOMIC DNA]</scope>
    <source>
        <strain evidence="1">K</strain>
    </source>
</reference>
<accession>A0A1J4J891</accession>
<comment type="caution">
    <text evidence="1">The sequence shown here is derived from an EMBL/GenBank/DDBJ whole genome shotgun (WGS) entry which is preliminary data.</text>
</comment>
<dbReference type="RefSeq" id="XP_068347044.1">
    <property type="nucleotide sequence ID" value="XM_068512919.1"/>
</dbReference>
<dbReference type="SUPFAM" id="SSF48371">
    <property type="entry name" value="ARM repeat"/>
    <property type="match status" value="1"/>
</dbReference>
<dbReference type="AlphaFoldDB" id="A0A1J4J891"/>
<dbReference type="InterPro" id="IPR002554">
    <property type="entry name" value="PP2A_B56"/>
</dbReference>
<name>A0A1J4J891_9EUKA</name>
<dbReference type="Pfam" id="PF01603">
    <property type="entry name" value="B56"/>
    <property type="match status" value="1"/>
</dbReference>
<dbReference type="InterPro" id="IPR016024">
    <property type="entry name" value="ARM-type_fold"/>
</dbReference>
<dbReference type="Proteomes" id="UP000179807">
    <property type="component" value="Unassembled WGS sequence"/>
</dbReference>
<dbReference type="GO" id="GO:0019888">
    <property type="term" value="F:protein phosphatase regulator activity"/>
    <property type="evidence" value="ECO:0007669"/>
    <property type="project" value="InterPro"/>
</dbReference>
<dbReference type="GO" id="GO:0000159">
    <property type="term" value="C:protein phosphatase type 2A complex"/>
    <property type="evidence" value="ECO:0007669"/>
    <property type="project" value="InterPro"/>
</dbReference>
<proteinExistence type="predicted"/>